<reference evidence="1" key="1">
    <citation type="submission" date="2022-08" db="EMBL/GenBank/DDBJ databases">
        <title>Complete genome of Mycoplasma iguanae type strain 2327.</title>
        <authorList>
            <person name="Spergser J."/>
        </authorList>
    </citation>
    <scope>NUCLEOTIDE SEQUENCE</scope>
    <source>
        <strain evidence="1">2327</strain>
    </source>
</reference>
<organism evidence="1 2">
    <name type="scientific">Mycoplasma iguanae</name>
    <dbReference type="NCBI Taxonomy" id="292461"/>
    <lineage>
        <taxon>Bacteria</taxon>
        <taxon>Bacillati</taxon>
        <taxon>Mycoplasmatota</taxon>
        <taxon>Mollicutes</taxon>
        <taxon>Mycoplasmataceae</taxon>
        <taxon>Mycoplasma</taxon>
    </lineage>
</organism>
<keyword evidence="2" id="KW-1185">Reference proteome</keyword>
<name>A0ABY5R7M9_9MOLU</name>
<dbReference type="RefSeq" id="WP_258210690.1">
    <property type="nucleotide sequence ID" value="NZ_CP102734.1"/>
</dbReference>
<gene>
    <name evidence="1" type="ORF">NV226_02160</name>
</gene>
<protein>
    <submittedName>
        <fullName evidence="1">Uncharacterized protein</fullName>
    </submittedName>
</protein>
<dbReference type="EMBL" id="CP102734">
    <property type="protein sequence ID" value="UVD81516.1"/>
    <property type="molecule type" value="Genomic_DNA"/>
</dbReference>
<evidence type="ECO:0000313" key="2">
    <source>
        <dbReference type="Proteomes" id="UP001059252"/>
    </source>
</evidence>
<evidence type="ECO:0000313" key="1">
    <source>
        <dbReference type="EMBL" id="UVD81516.1"/>
    </source>
</evidence>
<dbReference type="Proteomes" id="UP001059252">
    <property type="component" value="Chromosome"/>
</dbReference>
<proteinExistence type="predicted"/>
<sequence length="86" mass="10480">MKTEQYQEIEKLFKEYFSAVNNEQHVKGDGCIFSPGLYEILEIDFEKELVKYRYRQEFKEDGYYFDSTISFKKLRGEDHKINFDQN</sequence>
<accession>A0ABY5R7M9</accession>